<dbReference type="Pfam" id="PF14479">
    <property type="entry name" value="HeLo"/>
    <property type="match status" value="1"/>
</dbReference>
<comment type="caution">
    <text evidence="2">The sequence shown here is derived from an EMBL/GenBank/DDBJ whole genome shotgun (WGS) entry which is preliminary data.</text>
</comment>
<keyword evidence="3" id="KW-1185">Reference proteome</keyword>
<feature type="domain" description="Prion-inhibition and propagation HeLo" evidence="1">
    <location>
        <begin position="2"/>
        <end position="154"/>
    </location>
</feature>
<accession>A0AAD9YR07</accession>
<reference evidence="2" key="1">
    <citation type="submission" date="2023-02" db="EMBL/GenBank/DDBJ databases">
        <title>Colletotrichum kahawae CIFC_Que2 genome sequencing and assembly.</title>
        <authorList>
            <person name="Baroncelli R."/>
        </authorList>
    </citation>
    <scope>NUCLEOTIDE SEQUENCE</scope>
    <source>
        <strain evidence="2">CIFC_Que2</strain>
    </source>
</reference>
<dbReference type="InterPro" id="IPR038305">
    <property type="entry name" value="HeLo_sf"/>
</dbReference>
<organism evidence="2 3">
    <name type="scientific">Colletotrichum kahawae</name>
    <name type="common">Coffee berry disease fungus</name>
    <dbReference type="NCBI Taxonomy" id="34407"/>
    <lineage>
        <taxon>Eukaryota</taxon>
        <taxon>Fungi</taxon>
        <taxon>Dikarya</taxon>
        <taxon>Ascomycota</taxon>
        <taxon>Pezizomycotina</taxon>
        <taxon>Sordariomycetes</taxon>
        <taxon>Hypocreomycetidae</taxon>
        <taxon>Glomerellales</taxon>
        <taxon>Glomerellaceae</taxon>
        <taxon>Colletotrichum</taxon>
        <taxon>Colletotrichum gloeosporioides species complex</taxon>
    </lineage>
</organism>
<proteinExistence type="predicted"/>
<gene>
    <name evidence="2" type="ORF">CKAH01_12341</name>
</gene>
<sequence length="258" mass="28816">MARRFGRDFGTYELTLSLLKLRLSRWGEASHVYDNHSIDDPAANTAEAILAKQTLGQIQFLLEDSRRIADAYDNDTVSTPADSDIHLVTQKLRGLALKRQRKTSTLKLAKWAPYDRSHCDELVERISKLLEQLESVLVNNDDTYRLAAAEIKQICEGNLSETQRTLRVVLGLASKFDRVLEEMAKDTTSAAGISFGSMVVTEDARVHNNDTITAAWRGVPELPSSQSSITIGNFRAEGNARVANGRRYNESDDFWSAP</sequence>
<dbReference type="InterPro" id="IPR029498">
    <property type="entry name" value="HeLo_dom"/>
</dbReference>
<protein>
    <submittedName>
        <fullName evidence="2">Small s protein</fullName>
    </submittedName>
</protein>
<evidence type="ECO:0000259" key="1">
    <source>
        <dbReference type="Pfam" id="PF14479"/>
    </source>
</evidence>
<name>A0AAD9YR07_COLKA</name>
<dbReference type="AlphaFoldDB" id="A0AAD9YR07"/>
<dbReference type="Proteomes" id="UP001281614">
    <property type="component" value="Unassembled WGS sequence"/>
</dbReference>
<evidence type="ECO:0000313" key="2">
    <source>
        <dbReference type="EMBL" id="KAK2776568.1"/>
    </source>
</evidence>
<evidence type="ECO:0000313" key="3">
    <source>
        <dbReference type="Proteomes" id="UP001281614"/>
    </source>
</evidence>
<dbReference type="Gene3D" id="1.20.120.1020">
    <property type="entry name" value="Prion-inhibition and propagation, HeLo domain"/>
    <property type="match status" value="1"/>
</dbReference>
<dbReference type="EMBL" id="VYYT01000026">
    <property type="protein sequence ID" value="KAK2776568.1"/>
    <property type="molecule type" value="Genomic_DNA"/>
</dbReference>